<protein>
    <submittedName>
        <fullName evidence="1">Uncharacterized protein</fullName>
    </submittedName>
</protein>
<comment type="caution">
    <text evidence="1">The sequence shown here is derived from an EMBL/GenBank/DDBJ whole genome shotgun (WGS) entry which is preliminary data.</text>
</comment>
<evidence type="ECO:0000313" key="2">
    <source>
        <dbReference type="Proteomes" id="UP001433508"/>
    </source>
</evidence>
<dbReference type="EMBL" id="MU971337">
    <property type="protein sequence ID" value="KAK9240935.1"/>
    <property type="molecule type" value="Genomic_DNA"/>
</dbReference>
<dbReference type="Proteomes" id="UP001433508">
    <property type="component" value="Unassembled WGS sequence"/>
</dbReference>
<sequence>MAAPPGTNLEPPLSATSSAGTNAIQTRIPRVDNTSSVSKKPKSTEQLNYEQYVTRDALQAAAFKDHTDRHISFLRQKRQEIEYYEGLRLLRHTNPGAVFGPGYSGFGNGVTNFKPGIIGPKDRPRLGRVSRELRITREDMKRQSEADEHLAPVRLDLEFDKERLRDTFTWNIHERTVPLDVFAENLCEDYTFPLHHAPQIARAISEQLTDFHPHVFDPNLAKTVDPSLPYTAYKDDDMRVIIKLDITVGQHNLVDQFEWDINDPQNSPEEFAAKLCQDLSLPNEFLTAIAHSIREQTQLFTKSLLLVGHPFDGRPVEEEEIRREMCPSVTELIRPLHLVRDFTPVLYELSDAELGKADKDSERENRWKRRQGRTVGRRGGIVLPDLREPMRTFRTPIISSVLPGAIERPKPQPQPVAIDDERSELSHASRRTRHNTAASQPQQFAPSAPPPAPPPAPPTRSTPTPGVDEGRLIVRFKGPKLKKWMIVNASKLGLLAPPASR</sequence>
<accession>A0ACC3TBP7</accession>
<gene>
    <name evidence="1" type="ORF">V1525DRAFT_394339</name>
</gene>
<name>A0ACC3TBP7_LIPKO</name>
<organism evidence="1 2">
    <name type="scientific">Lipomyces kononenkoae</name>
    <name type="common">Yeast</name>
    <dbReference type="NCBI Taxonomy" id="34357"/>
    <lineage>
        <taxon>Eukaryota</taxon>
        <taxon>Fungi</taxon>
        <taxon>Dikarya</taxon>
        <taxon>Ascomycota</taxon>
        <taxon>Saccharomycotina</taxon>
        <taxon>Lipomycetes</taxon>
        <taxon>Lipomycetales</taxon>
        <taxon>Lipomycetaceae</taxon>
        <taxon>Lipomyces</taxon>
    </lineage>
</organism>
<evidence type="ECO:0000313" key="1">
    <source>
        <dbReference type="EMBL" id="KAK9240935.1"/>
    </source>
</evidence>
<proteinExistence type="predicted"/>
<keyword evidence="2" id="KW-1185">Reference proteome</keyword>
<reference evidence="2" key="1">
    <citation type="journal article" date="2024" name="Front. Bioeng. Biotechnol.">
        <title>Genome-scale model development and genomic sequencing of the oleaginous clade Lipomyces.</title>
        <authorList>
            <person name="Czajka J.J."/>
            <person name="Han Y."/>
            <person name="Kim J."/>
            <person name="Mondo S.J."/>
            <person name="Hofstad B.A."/>
            <person name="Robles A."/>
            <person name="Haridas S."/>
            <person name="Riley R."/>
            <person name="LaButti K."/>
            <person name="Pangilinan J."/>
            <person name="Andreopoulos W."/>
            <person name="Lipzen A."/>
            <person name="Yan J."/>
            <person name="Wang M."/>
            <person name="Ng V."/>
            <person name="Grigoriev I.V."/>
            <person name="Spatafora J.W."/>
            <person name="Magnuson J.K."/>
            <person name="Baker S.E."/>
            <person name="Pomraning K.R."/>
        </authorList>
    </citation>
    <scope>NUCLEOTIDE SEQUENCE [LARGE SCALE GENOMIC DNA]</scope>
    <source>
        <strain evidence="2">CBS 7786</strain>
    </source>
</reference>